<evidence type="ECO:0000313" key="1">
    <source>
        <dbReference type="EMBL" id="ETJ17547.1"/>
    </source>
</evidence>
<reference evidence="1" key="1">
    <citation type="submission" date="2013-12" db="EMBL/GenBank/DDBJ databases">
        <title>A Varibaculum cambriense genome reconstructed from a premature infant gut community with otherwise low bacterial novelty that shifts toward anaerobic metabolism during the third week of life.</title>
        <authorList>
            <person name="Brown C.T."/>
            <person name="Sharon I."/>
            <person name="Thomas B.C."/>
            <person name="Castelle C.J."/>
            <person name="Morowitz M.J."/>
            <person name="Banfield J.F."/>
        </authorList>
    </citation>
    <scope>NUCLEOTIDE SEQUENCE</scope>
</reference>
<gene>
    <name evidence="1" type="ORF">Q604_UNBC18757G0004</name>
</gene>
<accession>W1WH53</accession>
<comment type="caution">
    <text evidence="1">The sequence shown here is derived from an EMBL/GenBank/DDBJ whole genome shotgun (WGS) entry which is preliminary data.</text>
</comment>
<sequence length="57" mass="6661">MMKCKNDKDECYCNQLRECVNCNNKGNCNKNVTDFCTCRLCGKAIRSDGYYYTEKNI</sequence>
<name>W1WH53_9ZZZZ</name>
<organism evidence="1">
    <name type="scientific">human gut metagenome</name>
    <dbReference type="NCBI Taxonomy" id="408170"/>
    <lineage>
        <taxon>unclassified sequences</taxon>
        <taxon>metagenomes</taxon>
        <taxon>organismal metagenomes</taxon>
    </lineage>
</organism>
<dbReference type="AlphaFoldDB" id="W1WH53"/>
<proteinExistence type="predicted"/>
<dbReference type="EMBL" id="AZMM01018757">
    <property type="protein sequence ID" value="ETJ17547.1"/>
    <property type="molecule type" value="Genomic_DNA"/>
</dbReference>
<protein>
    <submittedName>
        <fullName evidence="1">Uncharacterized protein</fullName>
    </submittedName>
</protein>